<protein>
    <submittedName>
        <fullName evidence="1">Uncharacterized protein</fullName>
    </submittedName>
</protein>
<name>Q137Y8_RHOPS</name>
<dbReference type="KEGG" id="rpd:RPD_2369"/>
<gene>
    <name evidence="1" type="ordered locus">RPD_2369</name>
</gene>
<dbReference type="Proteomes" id="UP000001818">
    <property type="component" value="Chromosome"/>
</dbReference>
<dbReference type="EMBL" id="CP000283">
    <property type="protein sequence ID" value="ABE39601.1"/>
    <property type="molecule type" value="Genomic_DNA"/>
</dbReference>
<sequence>MPFWAVRVVCADRFCRLCIVLLRAEMIAEAISITSGDLFTHSDARPSPRISGIAQRTQAGDQEVSSMRRRYRWPCRMATRAISFGGRLHGEQHQRPLLASAPWRRAILRSSLNGRRLA</sequence>
<organism evidence="1 2">
    <name type="scientific">Rhodopseudomonas palustris (strain BisB5)</name>
    <dbReference type="NCBI Taxonomy" id="316057"/>
    <lineage>
        <taxon>Bacteria</taxon>
        <taxon>Pseudomonadati</taxon>
        <taxon>Pseudomonadota</taxon>
        <taxon>Alphaproteobacteria</taxon>
        <taxon>Hyphomicrobiales</taxon>
        <taxon>Nitrobacteraceae</taxon>
        <taxon>Rhodopseudomonas</taxon>
    </lineage>
</organism>
<evidence type="ECO:0000313" key="1">
    <source>
        <dbReference type="EMBL" id="ABE39601.1"/>
    </source>
</evidence>
<dbReference type="HOGENOM" id="CLU_2071310_0_0_5"/>
<dbReference type="AlphaFoldDB" id="Q137Y8"/>
<evidence type="ECO:0000313" key="2">
    <source>
        <dbReference type="Proteomes" id="UP000001818"/>
    </source>
</evidence>
<dbReference type="STRING" id="316057.RPD_2369"/>
<reference evidence="1 2" key="1">
    <citation type="submission" date="2006-03" db="EMBL/GenBank/DDBJ databases">
        <title>Complete sequence of Rhodopseudomonas palustris BisB5.</title>
        <authorList>
            <consortium name="US DOE Joint Genome Institute"/>
            <person name="Copeland A."/>
            <person name="Lucas S."/>
            <person name="Lapidus A."/>
            <person name="Barry K."/>
            <person name="Detter J.C."/>
            <person name="Glavina del Rio T."/>
            <person name="Hammon N."/>
            <person name="Israni S."/>
            <person name="Dalin E."/>
            <person name="Tice H."/>
            <person name="Pitluck S."/>
            <person name="Chain P."/>
            <person name="Malfatti S."/>
            <person name="Shin M."/>
            <person name="Vergez L."/>
            <person name="Schmutz J."/>
            <person name="Larimer F."/>
            <person name="Land M."/>
            <person name="Hauser L."/>
            <person name="Pelletier D.A."/>
            <person name="Kyrpides N."/>
            <person name="Lykidis A."/>
            <person name="Oda Y."/>
            <person name="Harwood C.S."/>
            <person name="Richardson P."/>
        </authorList>
    </citation>
    <scope>NUCLEOTIDE SEQUENCE [LARGE SCALE GENOMIC DNA]</scope>
    <source>
        <strain evidence="1 2">BisB5</strain>
    </source>
</reference>
<proteinExistence type="predicted"/>
<accession>Q137Y8</accession>